<evidence type="ECO:0000256" key="1">
    <source>
        <dbReference type="SAM" id="MobiDB-lite"/>
    </source>
</evidence>
<organism evidence="3 4">
    <name type="scientific">Varroa destructor</name>
    <name type="common">Honeybee mite</name>
    <dbReference type="NCBI Taxonomy" id="109461"/>
    <lineage>
        <taxon>Eukaryota</taxon>
        <taxon>Metazoa</taxon>
        <taxon>Ecdysozoa</taxon>
        <taxon>Arthropoda</taxon>
        <taxon>Chelicerata</taxon>
        <taxon>Arachnida</taxon>
        <taxon>Acari</taxon>
        <taxon>Parasitiformes</taxon>
        <taxon>Mesostigmata</taxon>
        <taxon>Gamasina</taxon>
        <taxon>Dermanyssoidea</taxon>
        <taxon>Varroidae</taxon>
        <taxon>Varroa</taxon>
    </lineage>
</organism>
<feature type="signal peptide" evidence="2">
    <location>
        <begin position="1"/>
        <end position="18"/>
    </location>
</feature>
<dbReference type="RefSeq" id="XP_022669203.1">
    <property type="nucleotide sequence ID" value="XM_022813468.1"/>
</dbReference>
<evidence type="ECO:0000313" key="4">
    <source>
        <dbReference type="Proteomes" id="UP000594260"/>
    </source>
</evidence>
<dbReference type="Proteomes" id="UP000594260">
    <property type="component" value="Unplaced"/>
</dbReference>
<keyword evidence="2" id="KW-0732">Signal</keyword>
<keyword evidence="4" id="KW-1185">Reference proteome</keyword>
<feature type="chain" id="PRO_5029878225" evidence="2">
    <location>
        <begin position="19"/>
        <end position="369"/>
    </location>
</feature>
<evidence type="ECO:0000313" key="3">
    <source>
        <dbReference type="EnsemblMetazoa" id="XP_022669203"/>
    </source>
</evidence>
<dbReference type="OrthoDB" id="6507179at2759"/>
<reference evidence="3" key="1">
    <citation type="submission" date="2021-01" db="UniProtKB">
        <authorList>
            <consortium name="EnsemblMetazoa"/>
        </authorList>
    </citation>
    <scope>IDENTIFICATION</scope>
</reference>
<name>A0A7M7MDV7_VARDE</name>
<accession>A0A7M7MDV7</accession>
<proteinExistence type="predicted"/>
<evidence type="ECO:0000256" key="2">
    <source>
        <dbReference type="SAM" id="SignalP"/>
    </source>
</evidence>
<dbReference type="InParanoid" id="A0A7M7MDV7"/>
<feature type="region of interest" description="Disordered" evidence="1">
    <location>
        <begin position="25"/>
        <end position="61"/>
    </location>
</feature>
<dbReference type="EnsemblMetazoa" id="XM_022813468">
    <property type="protein sequence ID" value="XP_022669203"/>
    <property type="gene ID" value="LOC111253693"/>
</dbReference>
<dbReference type="GeneID" id="111253693"/>
<dbReference type="AlphaFoldDB" id="A0A7M7MDV7"/>
<protein>
    <submittedName>
        <fullName evidence="3">Uncharacterized protein</fullName>
    </submittedName>
</protein>
<dbReference type="KEGG" id="vde:111253693"/>
<sequence length="369" mass="40541">MRLLIVLFLLSVLCGVRALEREQEAGGVEDASERTTQIPVVDLQPKGDKNDSDSDEDGDTSGLAKCSSYVCRVKCQINGCIRSQCLDDNRCSCYCPLFRDPFDQFFKSILTSHLEPGLTVRRRPTIFFPSFGLPAFGGQDDDGLIDFRKLFEEAANSGSGHAKVYRTMQQTCRLPDDCSAACTNCTQTTCDEKLCRCSQCTREGVESRSTNVLHTCRSAHNCAEHCKGCVVTSCRYGVCECSQCSVETDTPTTSEVESGESAVSNTTQPALTTVAPNGDEVTTPVVTTEILTVRTNETLSAAETGHSGKCIPKRCNHSCWERQCTKWKCDADRCVCDGCPEEVSVVVKNVEGKPEKLQEDNNTKYEIIF</sequence>
<feature type="region of interest" description="Disordered" evidence="1">
    <location>
        <begin position="250"/>
        <end position="279"/>
    </location>
</feature>
<feature type="compositionally biased region" description="Polar residues" evidence="1">
    <location>
        <begin position="250"/>
        <end position="275"/>
    </location>
</feature>